<evidence type="ECO:0000313" key="2">
    <source>
        <dbReference type="Proteomes" id="UP000192330"/>
    </source>
</evidence>
<dbReference type="Proteomes" id="UP000192330">
    <property type="component" value="Unassembled WGS sequence"/>
</dbReference>
<dbReference type="Pfam" id="PF07237">
    <property type="entry name" value="DUF1428"/>
    <property type="match status" value="1"/>
</dbReference>
<gene>
    <name evidence="1" type="ORF">SAMN06295998_11652</name>
</gene>
<evidence type="ECO:0000313" key="1">
    <source>
        <dbReference type="EMBL" id="SMC99183.1"/>
    </source>
</evidence>
<proteinExistence type="predicted"/>
<dbReference type="EMBL" id="FWYD01000016">
    <property type="protein sequence ID" value="SMC99183.1"/>
    <property type="molecule type" value="Genomic_DNA"/>
</dbReference>
<dbReference type="RefSeq" id="WP_084353893.1">
    <property type="nucleotide sequence ID" value="NZ_FWYD01000016.1"/>
</dbReference>
<reference evidence="1 2" key="1">
    <citation type="submission" date="2017-04" db="EMBL/GenBank/DDBJ databases">
        <authorList>
            <person name="Afonso C.L."/>
            <person name="Miller P.J."/>
            <person name="Scott M.A."/>
            <person name="Spackman E."/>
            <person name="Goraichik I."/>
            <person name="Dimitrov K.M."/>
            <person name="Suarez D.L."/>
            <person name="Swayne D.E."/>
        </authorList>
    </citation>
    <scope>NUCLEOTIDE SEQUENCE [LARGE SCALE GENOMIC DNA]</scope>
    <source>
        <strain evidence="1 2">CGMCC 1.12644</strain>
    </source>
</reference>
<dbReference type="OrthoDB" id="9792392at2"/>
<keyword evidence="2" id="KW-1185">Reference proteome</keyword>
<dbReference type="SUPFAM" id="SSF54909">
    <property type="entry name" value="Dimeric alpha+beta barrel"/>
    <property type="match status" value="1"/>
</dbReference>
<dbReference type="InterPro" id="IPR011008">
    <property type="entry name" value="Dimeric_a/b-barrel"/>
</dbReference>
<dbReference type="AlphaFoldDB" id="A0A1W2DP66"/>
<dbReference type="Gene3D" id="3.30.70.100">
    <property type="match status" value="1"/>
</dbReference>
<dbReference type="PIRSF" id="PIRSF007028">
    <property type="entry name" value="UCP007028"/>
    <property type="match status" value="1"/>
</dbReference>
<dbReference type="InterPro" id="IPR009874">
    <property type="entry name" value="DUF1428"/>
</dbReference>
<sequence>MTYVAGFLTPVPNENKEAYIASAQKAWPLFKDYGALQIVEAWGDDVPEGEHTDFKRAVALKDGETVCFSWIIWPDKETHDKCGASMQTDPRWQDMDMPFDGKRMMWGGFTPLLEEKA</sequence>
<name>A0A1W2DP66_9RHOB</name>
<accession>A0A1W2DP66</accession>
<protein>
    <submittedName>
        <fullName evidence="1">Uncharacterized conserved protein YbaA, DUF1428 family</fullName>
    </submittedName>
</protein>
<dbReference type="STRING" id="1387277.SAMN06295998_11652"/>
<organism evidence="1 2">
    <name type="scientific">Primorskyibacter flagellatus</name>
    <dbReference type="NCBI Taxonomy" id="1387277"/>
    <lineage>
        <taxon>Bacteria</taxon>
        <taxon>Pseudomonadati</taxon>
        <taxon>Pseudomonadota</taxon>
        <taxon>Alphaproteobacteria</taxon>
        <taxon>Rhodobacterales</taxon>
        <taxon>Roseobacteraceae</taxon>
        <taxon>Primorskyibacter</taxon>
    </lineage>
</organism>